<dbReference type="AlphaFoldDB" id="A0A9P6WGZ9"/>
<dbReference type="InterPro" id="IPR002067">
    <property type="entry name" value="MCP"/>
</dbReference>
<keyword evidence="5" id="KW-0677">Repeat</keyword>
<evidence type="ECO:0000256" key="2">
    <source>
        <dbReference type="ARBA" id="ARBA00006375"/>
    </source>
</evidence>
<dbReference type="PANTHER" id="PTHR45683">
    <property type="entry name" value="MITOCHONDRIAL NICOTINAMIDE ADENINE DINUCLEOTIDE TRANSPORTER 1-RELATED-RELATED"/>
    <property type="match status" value="1"/>
</dbReference>
<organism evidence="14 15">
    <name type="scientific">Pichia californica</name>
    <dbReference type="NCBI Taxonomy" id="460514"/>
    <lineage>
        <taxon>Eukaryota</taxon>
        <taxon>Fungi</taxon>
        <taxon>Dikarya</taxon>
        <taxon>Ascomycota</taxon>
        <taxon>Saccharomycotina</taxon>
        <taxon>Pichiomycetes</taxon>
        <taxon>Pichiales</taxon>
        <taxon>Pichiaceae</taxon>
        <taxon>Pichia</taxon>
    </lineage>
</organism>
<evidence type="ECO:0000313" key="15">
    <source>
        <dbReference type="Proteomes" id="UP000697127"/>
    </source>
</evidence>
<keyword evidence="6" id="KW-0999">Mitochondrion inner membrane</keyword>
<evidence type="ECO:0000256" key="3">
    <source>
        <dbReference type="ARBA" id="ARBA00022448"/>
    </source>
</evidence>
<evidence type="ECO:0000256" key="1">
    <source>
        <dbReference type="ARBA" id="ARBA00004448"/>
    </source>
</evidence>
<evidence type="ECO:0000256" key="4">
    <source>
        <dbReference type="ARBA" id="ARBA00022692"/>
    </source>
</evidence>
<dbReference type="InterPro" id="IPR044712">
    <property type="entry name" value="SLC25A32-like"/>
</dbReference>
<keyword evidence="8" id="KW-0496">Mitochondrion</keyword>
<keyword evidence="15" id="KW-1185">Reference proteome</keyword>
<dbReference type="GO" id="GO:0005743">
    <property type="term" value="C:mitochondrial inner membrane"/>
    <property type="evidence" value="ECO:0007669"/>
    <property type="project" value="UniProtKB-SubCell"/>
</dbReference>
<dbReference type="InterPro" id="IPR023395">
    <property type="entry name" value="MCP_dom_sf"/>
</dbReference>
<dbReference type="Pfam" id="PF00153">
    <property type="entry name" value="Mito_carr"/>
    <property type="match status" value="3"/>
</dbReference>
<gene>
    <name evidence="14" type="ORF">C6P40_003105</name>
</gene>
<dbReference type="SUPFAM" id="SSF103506">
    <property type="entry name" value="Mitochondrial carrier"/>
    <property type="match status" value="1"/>
</dbReference>
<keyword evidence="4 10" id="KW-0812">Transmembrane</keyword>
<comment type="caution">
    <text evidence="14">The sequence shown here is derived from an EMBL/GenBank/DDBJ whole genome shotgun (WGS) entry which is preliminary data.</text>
</comment>
<evidence type="ECO:0000256" key="9">
    <source>
        <dbReference type="ARBA" id="ARBA00023136"/>
    </source>
</evidence>
<evidence type="ECO:0000256" key="10">
    <source>
        <dbReference type="PROSITE-ProRule" id="PRU00282"/>
    </source>
</evidence>
<feature type="repeat" description="Solcar" evidence="10">
    <location>
        <begin position="150"/>
        <end position="239"/>
    </location>
</feature>
<dbReference type="EMBL" id="PUHW01000341">
    <property type="protein sequence ID" value="KAG0686965.1"/>
    <property type="molecule type" value="Genomic_DNA"/>
</dbReference>
<dbReference type="PROSITE" id="PS50920">
    <property type="entry name" value="SOLCAR"/>
    <property type="match status" value="3"/>
</dbReference>
<proteinExistence type="inferred from homology"/>
<keyword evidence="9 10" id="KW-0472">Membrane</keyword>
<keyword evidence="7 13" id="KW-1133">Transmembrane helix</keyword>
<dbReference type="PRINTS" id="PR00926">
    <property type="entry name" value="MITOCARRIER"/>
</dbReference>
<keyword evidence="3 11" id="KW-0813">Transport</keyword>
<feature type="transmembrane region" description="Helical" evidence="13">
    <location>
        <begin position="110"/>
        <end position="128"/>
    </location>
</feature>
<evidence type="ECO:0000256" key="11">
    <source>
        <dbReference type="RuleBase" id="RU000488"/>
    </source>
</evidence>
<protein>
    <submittedName>
        <fullName evidence="14">Uncharacterized protein</fullName>
    </submittedName>
</protein>
<evidence type="ECO:0000256" key="6">
    <source>
        <dbReference type="ARBA" id="ARBA00022792"/>
    </source>
</evidence>
<reference evidence="14" key="1">
    <citation type="submission" date="2020-11" db="EMBL/GenBank/DDBJ databases">
        <title>Kefir isolates.</title>
        <authorList>
            <person name="Marcisauskas S."/>
            <person name="Kim Y."/>
            <person name="Blasche S."/>
        </authorList>
    </citation>
    <scope>NUCLEOTIDE SEQUENCE</scope>
    <source>
        <strain evidence="14">Olga-1</strain>
    </source>
</reference>
<evidence type="ECO:0000313" key="14">
    <source>
        <dbReference type="EMBL" id="KAG0686965.1"/>
    </source>
</evidence>
<feature type="repeat" description="Solcar" evidence="10">
    <location>
        <begin position="30"/>
        <end position="134"/>
    </location>
</feature>
<feature type="region of interest" description="Disordered" evidence="12">
    <location>
        <begin position="1"/>
        <end position="22"/>
    </location>
</feature>
<sequence>MTTPIGDDVEEMNTGEGVVKNSKNSIPTLPSKSIEAIAGLSAGFLTTLLAHPLDFLKLRLQLDTTSSSQLQSVKNVYNDVIKLSIISNNNNNNTQIISPIKFIKNIYRGISPNLIGSTSAWAFYFYFYRQYKNIILNTSISGNYYDDKSLKSYHYLLSAFAAGWTTSILTNPIWVIKTRMISTNKSSNDPNAYKSFIHGIKQIYKDEGFKGYYRGLIPSLFNVAQGAVQLTLYDIIKRYLTIPNTTKKNNEHLSTLQYFYASSVSKMISTGIFYPLQVIRSRLQIINDSNKLQSISNVVINIYKREGVRAFYKGLMTNLLRVVPATCTTFIIYEKVKQYLE</sequence>
<comment type="subcellular location">
    <subcellularLocation>
        <location evidence="1">Mitochondrion inner membrane</location>
        <topology evidence="1">Multi-pass membrane protein</topology>
    </subcellularLocation>
</comment>
<name>A0A9P6WGZ9_9ASCO</name>
<feature type="repeat" description="Solcar" evidence="10">
    <location>
        <begin position="253"/>
        <end position="339"/>
    </location>
</feature>
<evidence type="ECO:0000256" key="8">
    <source>
        <dbReference type="ARBA" id="ARBA00023128"/>
    </source>
</evidence>
<accession>A0A9P6WGZ9</accession>
<comment type="similarity">
    <text evidence="2 11">Belongs to the mitochondrial carrier (TC 2.A.29) family.</text>
</comment>
<dbReference type="Gene3D" id="1.50.40.10">
    <property type="entry name" value="Mitochondrial carrier domain"/>
    <property type="match status" value="1"/>
</dbReference>
<dbReference type="GO" id="GO:0015215">
    <property type="term" value="F:nucleotide transmembrane transporter activity"/>
    <property type="evidence" value="ECO:0007669"/>
    <property type="project" value="UniProtKB-ARBA"/>
</dbReference>
<dbReference type="Proteomes" id="UP000697127">
    <property type="component" value="Unassembled WGS sequence"/>
</dbReference>
<evidence type="ECO:0000256" key="12">
    <source>
        <dbReference type="SAM" id="MobiDB-lite"/>
    </source>
</evidence>
<dbReference type="InterPro" id="IPR018108">
    <property type="entry name" value="MCP_transmembrane"/>
</dbReference>
<evidence type="ECO:0000256" key="5">
    <source>
        <dbReference type="ARBA" id="ARBA00022737"/>
    </source>
</evidence>
<feature type="transmembrane region" description="Helical" evidence="13">
    <location>
        <begin position="153"/>
        <end position="176"/>
    </location>
</feature>
<evidence type="ECO:0000256" key="7">
    <source>
        <dbReference type="ARBA" id="ARBA00022989"/>
    </source>
</evidence>
<evidence type="ECO:0000256" key="13">
    <source>
        <dbReference type="SAM" id="Phobius"/>
    </source>
</evidence>